<dbReference type="GeneID" id="115878210"/>
<evidence type="ECO:0000256" key="3">
    <source>
        <dbReference type="SAM" id="MobiDB-lite"/>
    </source>
</evidence>
<dbReference type="RefSeq" id="XP_030750488.1">
    <property type="nucleotide sequence ID" value="XM_030894628.1"/>
</dbReference>
<feature type="coiled-coil region" evidence="2">
    <location>
        <begin position="307"/>
        <end position="334"/>
    </location>
</feature>
<dbReference type="Pfam" id="PF02148">
    <property type="entry name" value="zf-UBP"/>
    <property type="match status" value="2"/>
</dbReference>
<dbReference type="SMART" id="SM00290">
    <property type="entry name" value="ZnF_UBP"/>
    <property type="match status" value="2"/>
</dbReference>
<dbReference type="Proteomes" id="UP000504635">
    <property type="component" value="Unplaced"/>
</dbReference>
<gene>
    <name evidence="6" type="primary">LOC115878210</name>
</gene>
<dbReference type="SUPFAM" id="SSF57850">
    <property type="entry name" value="RING/U-box"/>
    <property type="match status" value="2"/>
</dbReference>
<dbReference type="PANTHER" id="PTHR24007:SF7">
    <property type="entry name" value="BRCA1-ASSOCIATED PROTEIN"/>
    <property type="match status" value="1"/>
</dbReference>
<keyword evidence="5" id="KW-1185">Reference proteome</keyword>
<name>A0A6J2XGH4_SITOR</name>
<dbReference type="GO" id="GO:0061630">
    <property type="term" value="F:ubiquitin protein ligase activity"/>
    <property type="evidence" value="ECO:0007669"/>
    <property type="project" value="TreeGrafter"/>
</dbReference>
<dbReference type="GO" id="GO:0007265">
    <property type="term" value="P:Ras protein signal transduction"/>
    <property type="evidence" value="ECO:0007669"/>
    <property type="project" value="TreeGrafter"/>
</dbReference>
<sequence length="497" mass="57343">MNKKEYQRDPNNVDDSSESGDENQNNSECVHINKALDFTKVRKSVTKTGLLSDCEMCSKSPAEISVLSESDFDFHLWMCLKCGNQACGRFKNKHALKHYETPHSESHALCVNTTTWNVWCYECFDYVNASSKKKLLEVVEYLKNQEKTMYLDSNNVDDSSESGDENQNNSKCVHINKALDFTEVRKSVTKTGLLSDCEICSKSPAEISILSESDFDFHLWMCLKCGNQACGRFKNRHALKHYETPYSESHAVCVNTTTWNVWCYECCDYVNASSEKELLEVVQYLKKQEKTMDSQQAFLINQSEPDLKDVIRIVDEFETQLEDLRSQVNHLKACNNRLREGQSFEPLLKELHERERKKANFIIFGIDDRNSEDRPEDDKKTAQEIIKLSHQGSFVDTSTIRVHRLGKYFHGKNRPLRVICSSPDVASKVLHNTRSITIYKKYESISVRSDKTYAQLEEFRKVKQELDFRLDAGETNLKIIHRDGFPSIVTAKPNHLN</sequence>
<reference evidence="6" key="1">
    <citation type="submission" date="2025-08" db="UniProtKB">
        <authorList>
            <consortium name="RefSeq"/>
        </authorList>
    </citation>
    <scope>IDENTIFICATION</scope>
    <source>
        <tissue evidence="6">Gonads</tissue>
    </source>
</reference>
<protein>
    <submittedName>
        <fullName evidence="6">Ubiquitin carboxyl-terminal hydrolase 14-like</fullName>
    </submittedName>
</protein>
<keyword evidence="1" id="KW-0862">Zinc</keyword>
<dbReference type="GO" id="GO:0016567">
    <property type="term" value="P:protein ubiquitination"/>
    <property type="evidence" value="ECO:0007669"/>
    <property type="project" value="TreeGrafter"/>
</dbReference>
<dbReference type="GO" id="GO:0008270">
    <property type="term" value="F:zinc ion binding"/>
    <property type="evidence" value="ECO:0007669"/>
    <property type="project" value="UniProtKB-KW"/>
</dbReference>
<feature type="region of interest" description="Disordered" evidence="3">
    <location>
        <begin position="1"/>
        <end position="25"/>
    </location>
</feature>
<dbReference type="InterPro" id="IPR013083">
    <property type="entry name" value="Znf_RING/FYVE/PHD"/>
</dbReference>
<dbReference type="OrthoDB" id="2020758at2759"/>
<evidence type="ECO:0000259" key="4">
    <source>
        <dbReference type="PROSITE" id="PS50271"/>
    </source>
</evidence>
<feature type="domain" description="UBP-type" evidence="4">
    <location>
        <begin position="170"/>
        <end position="289"/>
    </location>
</feature>
<evidence type="ECO:0000313" key="6">
    <source>
        <dbReference type="RefSeq" id="XP_030750488.1"/>
    </source>
</evidence>
<dbReference type="KEGG" id="soy:115878210"/>
<dbReference type="PANTHER" id="PTHR24007">
    <property type="entry name" value="BRCA1-ASSOCIATED PROTEIN"/>
    <property type="match status" value="1"/>
</dbReference>
<evidence type="ECO:0000256" key="1">
    <source>
        <dbReference type="PROSITE-ProRule" id="PRU00502"/>
    </source>
</evidence>
<keyword evidence="1" id="KW-0863">Zinc-finger</keyword>
<dbReference type="AlphaFoldDB" id="A0A6J2XGH4"/>
<dbReference type="Gene3D" id="3.30.40.10">
    <property type="entry name" value="Zinc/RING finger domain, C3HC4 (zinc finger)"/>
    <property type="match status" value="2"/>
</dbReference>
<dbReference type="GO" id="GO:0005737">
    <property type="term" value="C:cytoplasm"/>
    <property type="evidence" value="ECO:0007669"/>
    <property type="project" value="TreeGrafter"/>
</dbReference>
<accession>A0A6J2XGH4</accession>
<feature type="domain" description="UBP-type" evidence="4">
    <location>
        <begin position="27"/>
        <end position="146"/>
    </location>
</feature>
<evidence type="ECO:0000313" key="5">
    <source>
        <dbReference type="Proteomes" id="UP000504635"/>
    </source>
</evidence>
<dbReference type="InParanoid" id="A0A6J2XGH4"/>
<keyword evidence="1" id="KW-0479">Metal-binding</keyword>
<evidence type="ECO:0000256" key="2">
    <source>
        <dbReference type="SAM" id="Coils"/>
    </source>
</evidence>
<dbReference type="PROSITE" id="PS50271">
    <property type="entry name" value="ZF_UBP"/>
    <property type="match status" value="2"/>
</dbReference>
<keyword evidence="2" id="KW-0175">Coiled coil</keyword>
<proteinExistence type="predicted"/>
<dbReference type="InterPro" id="IPR001607">
    <property type="entry name" value="Znf_UBP"/>
</dbReference>
<organism evidence="5 6">
    <name type="scientific">Sitophilus oryzae</name>
    <name type="common">Rice weevil</name>
    <name type="synonym">Curculio oryzae</name>
    <dbReference type="NCBI Taxonomy" id="7048"/>
    <lineage>
        <taxon>Eukaryota</taxon>
        <taxon>Metazoa</taxon>
        <taxon>Ecdysozoa</taxon>
        <taxon>Arthropoda</taxon>
        <taxon>Hexapoda</taxon>
        <taxon>Insecta</taxon>
        <taxon>Pterygota</taxon>
        <taxon>Neoptera</taxon>
        <taxon>Endopterygota</taxon>
        <taxon>Coleoptera</taxon>
        <taxon>Polyphaga</taxon>
        <taxon>Cucujiformia</taxon>
        <taxon>Curculionidae</taxon>
        <taxon>Dryophthorinae</taxon>
        <taxon>Sitophilus</taxon>
    </lineage>
</organism>